<dbReference type="Proteomes" id="UP000193964">
    <property type="component" value="Unassembled WGS sequence"/>
</dbReference>
<protein>
    <submittedName>
        <fullName evidence="2">Uncharacterized protein</fullName>
    </submittedName>
</protein>
<proteinExistence type="predicted"/>
<reference evidence="2 3" key="1">
    <citation type="submission" date="2016-01" db="EMBL/GenBank/DDBJ databases">
        <title>The new phylogeny of the genus Mycobacterium.</title>
        <authorList>
            <person name="Tarcisio F."/>
            <person name="Conor M."/>
            <person name="Antonella G."/>
            <person name="Elisabetta G."/>
            <person name="Giulia F.S."/>
            <person name="Sara T."/>
            <person name="Anna F."/>
            <person name="Clotilde B."/>
            <person name="Roberto B."/>
            <person name="Veronica D.S."/>
            <person name="Fabio R."/>
            <person name="Monica P."/>
            <person name="Olivier J."/>
            <person name="Enrico T."/>
            <person name="Nicola S."/>
        </authorList>
    </citation>
    <scope>NUCLEOTIDE SEQUENCE [LARGE SCALE GENOMIC DNA]</scope>
    <source>
        <strain evidence="2 3">ATCC 700010</strain>
    </source>
</reference>
<evidence type="ECO:0000313" key="3">
    <source>
        <dbReference type="Proteomes" id="UP000193964"/>
    </source>
</evidence>
<gene>
    <name evidence="2" type="ORF">AWC31_09140</name>
</gene>
<dbReference type="AlphaFoldDB" id="A0A1X2ESG1"/>
<comment type="caution">
    <text evidence="2">The sequence shown here is derived from an EMBL/GenBank/DDBJ whole genome shotgun (WGS) entry which is preliminary data.</text>
</comment>
<dbReference type="EMBL" id="LQQA01000034">
    <property type="protein sequence ID" value="ORX09113.1"/>
    <property type="molecule type" value="Genomic_DNA"/>
</dbReference>
<sequence length="204" mass="22756">MAAHFLTKSGHQDGGDPFLESCRGVADGGFERLQETDHTLDLALEVVQDFTDVAGDLSQDVVGFASEYALQGVYDTVDGRQSVQQPADGVLRLLHVAGERVGLLGDVRSGIRQRRDALTEVEESRVDLADLRDVLNGDSSFHCGQLALEDRHTLGEIAPLRGRQPHHRRISRRPHRRPGTNGNYEERQDQGPPEWRKHHTRART</sequence>
<feature type="region of interest" description="Disordered" evidence="1">
    <location>
        <begin position="158"/>
        <end position="204"/>
    </location>
</feature>
<evidence type="ECO:0000256" key="1">
    <source>
        <dbReference type="SAM" id="MobiDB-lite"/>
    </source>
</evidence>
<accession>A0A1X2ESG1</accession>
<name>A0A1X2ESG1_9MYCO</name>
<evidence type="ECO:0000313" key="2">
    <source>
        <dbReference type="EMBL" id="ORX09113.1"/>
    </source>
</evidence>
<feature type="compositionally biased region" description="Basic residues" evidence="1">
    <location>
        <begin position="163"/>
        <end position="178"/>
    </location>
</feature>
<organism evidence="2 3">
    <name type="scientific">Mycolicibacterium wolinskyi</name>
    <dbReference type="NCBI Taxonomy" id="59750"/>
    <lineage>
        <taxon>Bacteria</taxon>
        <taxon>Bacillati</taxon>
        <taxon>Actinomycetota</taxon>
        <taxon>Actinomycetes</taxon>
        <taxon>Mycobacteriales</taxon>
        <taxon>Mycobacteriaceae</taxon>
        <taxon>Mycolicibacterium</taxon>
    </lineage>
</organism>